<accession>A0A2N0U1C7</accession>
<dbReference type="Proteomes" id="UP000232533">
    <property type="component" value="Unassembled WGS sequence"/>
</dbReference>
<organism evidence="2 4">
    <name type="scientific">Salegentibacter salarius</name>
    <dbReference type="NCBI Taxonomy" id="435906"/>
    <lineage>
        <taxon>Bacteria</taxon>
        <taxon>Pseudomonadati</taxon>
        <taxon>Bacteroidota</taxon>
        <taxon>Flavobacteriia</taxon>
        <taxon>Flavobacteriales</taxon>
        <taxon>Flavobacteriaceae</taxon>
        <taxon>Salegentibacter</taxon>
    </lineage>
</organism>
<proteinExistence type="predicted"/>
<dbReference type="EMBL" id="MJBR01000004">
    <property type="protein sequence ID" value="OEY73609.1"/>
    <property type="molecule type" value="Genomic_DNA"/>
</dbReference>
<reference evidence="2 4" key="1">
    <citation type="submission" date="2015-10" db="EMBL/GenBank/DDBJ databases">
        <title>Draft genome sequence of Salegentibacter salinarum KCTC 12975.</title>
        <authorList>
            <person name="Lin W."/>
            <person name="Zheng Q."/>
        </authorList>
    </citation>
    <scope>NUCLEOTIDE SEQUENCE [LARGE SCALE GENOMIC DNA]</scope>
    <source>
        <strain evidence="2 4">KCTC 12974</strain>
    </source>
</reference>
<evidence type="ECO:0000313" key="2">
    <source>
        <dbReference type="EMBL" id="PKD20779.1"/>
    </source>
</evidence>
<dbReference type="AlphaFoldDB" id="A0A2N0U1C7"/>
<dbReference type="OrthoDB" id="680137at2"/>
<comment type="caution">
    <text evidence="2">The sequence shown here is derived from an EMBL/GenBank/DDBJ whole genome shotgun (WGS) entry which is preliminary data.</text>
</comment>
<sequence>MKTISINIKESVFEETEKLSSELKKSTENYINEAIEYYNIHQNRKLLAQKLKDESYLVKKESMNVLKDFEEIDYEN</sequence>
<gene>
    <name evidence="2" type="ORF">APR40_08280</name>
    <name evidence="1" type="ORF">BHS39_08285</name>
</gene>
<protein>
    <recommendedName>
        <fullName evidence="5">CopG family transcriptional regulator</fullName>
    </recommendedName>
</protein>
<keyword evidence="3" id="KW-1185">Reference proteome</keyword>
<reference evidence="1 3" key="2">
    <citation type="submission" date="2016-09" db="EMBL/GenBank/DDBJ databases">
        <title>Genome Sequence of Salegentibacter salarius,Isolated from a Marine Solar Saltern of the Yellow Sea in South Korea.</title>
        <authorList>
            <person name="Zheng Q."/>
            <person name="Liu Y."/>
        </authorList>
    </citation>
    <scope>NUCLEOTIDE SEQUENCE [LARGE SCALE GENOMIC DNA]</scope>
    <source>
        <strain evidence="1 3">KCTC 12974</strain>
    </source>
</reference>
<dbReference type="RefSeq" id="WP_070053110.1">
    <property type="nucleotide sequence ID" value="NZ_LKTR01000006.1"/>
</dbReference>
<evidence type="ECO:0000313" key="1">
    <source>
        <dbReference type="EMBL" id="OEY73609.1"/>
    </source>
</evidence>
<dbReference type="Proteomes" id="UP000176009">
    <property type="component" value="Unassembled WGS sequence"/>
</dbReference>
<evidence type="ECO:0000313" key="3">
    <source>
        <dbReference type="Proteomes" id="UP000176009"/>
    </source>
</evidence>
<evidence type="ECO:0008006" key="5">
    <source>
        <dbReference type="Google" id="ProtNLM"/>
    </source>
</evidence>
<evidence type="ECO:0000313" key="4">
    <source>
        <dbReference type="Proteomes" id="UP000232533"/>
    </source>
</evidence>
<dbReference type="EMBL" id="LKTR01000006">
    <property type="protein sequence ID" value="PKD20779.1"/>
    <property type="molecule type" value="Genomic_DNA"/>
</dbReference>
<name>A0A2N0U1C7_9FLAO</name>